<dbReference type="eggNOG" id="ENOG5030N5P">
    <property type="taxonomic scope" value="Bacteria"/>
</dbReference>
<dbReference type="Pfam" id="PF13511">
    <property type="entry name" value="DUF4124"/>
    <property type="match status" value="1"/>
</dbReference>
<accession>K6Z1W8</accession>
<dbReference type="InterPro" id="IPR025392">
    <property type="entry name" value="DUF4124"/>
</dbReference>
<organism evidence="3 4">
    <name type="scientific">Paraglaciecola arctica BSs20135</name>
    <dbReference type="NCBI Taxonomy" id="493475"/>
    <lineage>
        <taxon>Bacteria</taxon>
        <taxon>Pseudomonadati</taxon>
        <taxon>Pseudomonadota</taxon>
        <taxon>Gammaproteobacteria</taxon>
        <taxon>Alteromonadales</taxon>
        <taxon>Alteromonadaceae</taxon>
        <taxon>Paraglaciecola</taxon>
    </lineage>
</organism>
<feature type="domain" description="DUF4124" evidence="2">
    <location>
        <begin position="31"/>
        <end position="75"/>
    </location>
</feature>
<evidence type="ECO:0000313" key="4">
    <source>
        <dbReference type="Proteomes" id="UP000006327"/>
    </source>
</evidence>
<feature type="transmembrane region" description="Helical" evidence="1">
    <location>
        <begin position="26"/>
        <end position="45"/>
    </location>
</feature>
<dbReference type="EMBL" id="BAEO01000007">
    <property type="protein sequence ID" value="GAC17450.1"/>
    <property type="molecule type" value="Genomic_DNA"/>
</dbReference>
<keyword evidence="4" id="KW-1185">Reference proteome</keyword>
<sequence>MFSVVYGFLSYELCFDKGGVMSKSQVFYIFCLVLFCISVPAQVVYKTVKADGSVVYSDVVSDGAVPVNLSAMNTVVMPALNSASSQTTSRNNPVQKSKPQVEYVVSIRSPMAEQTLRDNSGAVTINAEVLPKKSGKFQLVFDNQIVKTQSKSQFQLESVNRGAHIIQVNFLDNSGKILASSKPQTFYLQKASALIHAN</sequence>
<protein>
    <recommendedName>
        <fullName evidence="2">DUF4124 domain-containing protein</fullName>
    </recommendedName>
</protein>
<name>K6Z1W8_9ALTE</name>
<dbReference type="STRING" id="493475.GARC_0468"/>
<evidence type="ECO:0000256" key="1">
    <source>
        <dbReference type="SAM" id="Phobius"/>
    </source>
</evidence>
<proteinExistence type="predicted"/>
<keyword evidence="1" id="KW-0812">Transmembrane</keyword>
<gene>
    <name evidence="3" type="ORF">GARC_0468</name>
</gene>
<comment type="caution">
    <text evidence="3">The sequence shown here is derived from an EMBL/GenBank/DDBJ whole genome shotgun (WGS) entry which is preliminary data.</text>
</comment>
<evidence type="ECO:0000313" key="3">
    <source>
        <dbReference type="EMBL" id="GAC17450.1"/>
    </source>
</evidence>
<evidence type="ECO:0000259" key="2">
    <source>
        <dbReference type="Pfam" id="PF13511"/>
    </source>
</evidence>
<keyword evidence="1" id="KW-1133">Transmembrane helix</keyword>
<dbReference type="Proteomes" id="UP000006327">
    <property type="component" value="Unassembled WGS sequence"/>
</dbReference>
<reference evidence="3 4" key="1">
    <citation type="journal article" date="2017" name="Antonie Van Leeuwenhoek">
        <title>Rhizobium rhizosphaerae sp. nov., a novel species isolated from rice rhizosphere.</title>
        <authorList>
            <person name="Zhao J.J."/>
            <person name="Zhang J."/>
            <person name="Zhang R.J."/>
            <person name="Zhang C.W."/>
            <person name="Yin H.Q."/>
            <person name="Zhang X.X."/>
        </authorList>
    </citation>
    <scope>NUCLEOTIDE SEQUENCE [LARGE SCALE GENOMIC DNA]</scope>
    <source>
        <strain evidence="3 4">BSs20135</strain>
    </source>
</reference>
<keyword evidence="1" id="KW-0472">Membrane</keyword>
<dbReference type="AlphaFoldDB" id="K6Z1W8"/>